<dbReference type="InterPro" id="IPR029787">
    <property type="entry name" value="Nucleotide_cyclase"/>
</dbReference>
<dbReference type="SMART" id="SM00091">
    <property type="entry name" value="PAS"/>
    <property type="match status" value="1"/>
</dbReference>
<evidence type="ECO:0000256" key="1">
    <source>
        <dbReference type="SAM" id="Phobius"/>
    </source>
</evidence>
<dbReference type="NCBIfam" id="TIGR00254">
    <property type="entry name" value="GGDEF"/>
    <property type="match status" value="1"/>
</dbReference>
<keyword evidence="1" id="KW-0472">Membrane</keyword>
<feature type="domain" description="GGDEF" evidence="5">
    <location>
        <begin position="550"/>
        <end position="683"/>
    </location>
</feature>
<dbReference type="CDD" id="cd01949">
    <property type="entry name" value="GGDEF"/>
    <property type="match status" value="1"/>
</dbReference>
<dbReference type="PANTHER" id="PTHR44757:SF2">
    <property type="entry name" value="BIOFILM ARCHITECTURE MAINTENANCE PROTEIN MBAA"/>
    <property type="match status" value="1"/>
</dbReference>
<dbReference type="AlphaFoldDB" id="A0A975DAP0"/>
<dbReference type="PROSITE" id="PS50112">
    <property type="entry name" value="PAS"/>
    <property type="match status" value="1"/>
</dbReference>
<feature type="domain" description="PAS" evidence="2">
    <location>
        <begin position="390"/>
        <end position="443"/>
    </location>
</feature>
<dbReference type="Proteomes" id="UP000682739">
    <property type="component" value="Chromosome"/>
</dbReference>
<protein>
    <submittedName>
        <fullName evidence="6">EAL domain-containing protein</fullName>
    </submittedName>
</protein>
<dbReference type="PANTHER" id="PTHR44757">
    <property type="entry name" value="DIGUANYLATE CYCLASE DGCP"/>
    <property type="match status" value="1"/>
</dbReference>
<evidence type="ECO:0000313" key="7">
    <source>
        <dbReference type="Proteomes" id="UP000682739"/>
    </source>
</evidence>
<feature type="domain" description="EAL" evidence="4">
    <location>
        <begin position="692"/>
        <end position="942"/>
    </location>
</feature>
<accession>A0A975DAP0</accession>
<dbReference type="InterPro" id="IPR001633">
    <property type="entry name" value="EAL_dom"/>
</dbReference>
<evidence type="ECO:0000259" key="2">
    <source>
        <dbReference type="PROSITE" id="PS50112"/>
    </source>
</evidence>
<sequence length="943" mass="107231">MITLVQLNGISVRISTWVSVLMFVLVLVIYQLMIVKPVESHLKQAKLLRTSVLSEQSRNISDFFKPLQNAVQTTANKVVLSSEFLMDNNKALDGIELPGGVVFLADDKGNVVSSSEQWTLSHNGHFFIKRNSFQMLLNRQSGWTQVFYDAHLQQYVLGYGVVFREGNNVLGVVGGMIPTDEVIASVSTNVNESEVRYFIYSSLGKVIYHPDYSLKLLRQAESYNAGNYVRSVLSNGLAEYIEKRNSGKNIEQYSERADTIFVDAMPIEHSNWIMAVYQSKNRILDQYRYDQLVYWLTCAGFIFVTFIFSYLISKRQIEKRTQRLIEPFSRWGNGSIDVLEKDMEWLNKNKSQQDEFSPLSQEIKRFVTVERRYMHRLREENNDLKDKVEQNRALAQAISYSDNIVILLTPDLNITIIDNKGQRLLGSSKSSLIGQSILSFIHPHMEFIKEQLSNQLRRKGAWQGELILIQNGHTQTDQEVWVNCSITPMRSQDGKTEKYVATFQDISSVKDNQSRIERLAYIDELTGLNNRAFFLAQLEKLVEISKRGRYDFALFYFDIDDFKKVNDFLGHEGGDMLLKLFSDKVSATLRNEDVFARMGGDEFAIVTGGVKSQQDVIAKINCLLDIAKEPFELNEHYVQVGVSIGVTMSSSDQYDAELLLQHADMAMYEAKSQGKNTYHFYSQELNTIAKARIEIEQDLLHAIEHDELELYFQPKVDSRGPLLVGFEALLRWTSKKRGFVSPAEFIPIAEQSNLILKVGDWVLEKAAQFVHESKQNVVVSVNLSAKQFESGHLVMNLNNVITKYGIDPTLLEVEITESSLMRDVEGAIKQLEDIKTLGINISIDDFGTGYSSLSYLKRLPVSTLKIDRSFIKDTPSDKSDVEITSAIIAMATQLGLEVIAEGAETKDQVEFLASQNCFFIQGYFYSKPLPKNDAIVWTPEING</sequence>
<dbReference type="InterPro" id="IPR000014">
    <property type="entry name" value="PAS"/>
</dbReference>
<dbReference type="SUPFAM" id="SSF55073">
    <property type="entry name" value="Nucleotide cyclase"/>
    <property type="match status" value="1"/>
</dbReference>
<dbReference type="Gene3D" id="3.30.450.20">
    <property type="entry name" value="PAS domain"/>
    <property type="match status" value="2"/>
</dbReference>
<dbReference type="SUPFAM" id="SSF141868">
    <property type="entry name" value="EAL domain-like"/>
    <property type="match status" value="1"/>
</dbReference>
<dbReference type="KEGG" id="psym:J1N51_13385"/>
<dbReference type="SMART" id="SM00267">
    <property type="entry name" value="GGDEF"/>
    <property type="match status" value="1"/>
</dbReference>
<dbReference type="CDD" id="cd00130">
    <property type="entry name" value="PAS"/>
    <property type="match status" value="1"/>
</dbReference>
<evidence type="ECO:0000259" key="5">
    <source>
        <dbReference type="PROSITE" id="PS50887"/>
    </source>
</evidence>
<feature type="transmembrane region" description="Helical" evidence="1">
    <location>
        <begin position="292"/>
        <end position="312"/>
    </location>
</feature>
<evidence type="ECO:0000313" key="6">
    <source>
        <dbReference type="EMBL" id="QTH63695.1"/>
    </source>
</evidence>
<dbReference type="InterPro" id="IPR052155">
    <property type="entry name" value="Biofilm_reg_signaling"/>
</dbReference>
<keyword evidence="7" id="KW-1185">Reference proteome</keyword>
<dbReference type="Pfam" id="PF00990">
    <property type="entry name" value="GGDEF"/>
    <property type="match status" value="1"/>
</dbReference>
<dbReference type="InterPro" id="IPR000700">
    <property type="entry name" value="PAS-assoc_C"/>
</dbReference>
<dbReference type="EMBL" id="CP072110">
    <property type="protein sequence ID" value="QTH63695.1"/>
    <property type="molecule type" value="Genomic_DNA"/>
</dbReference>
<dbReference type="RefSeq" id="WP_208831750.1">
    <property type="nucleotide sequence ID" value="NZ_CP072110.1"/>
</dbReference>
<organism evidence="6 7">
    <name type="scientific">Psychrosphaera ytuae</name>
    <dbReference type="NCBI Taxonomy" id="2820710"/>
    <lineage>
        <taxon>Bacteria</taxon>
        <taxon>Pseudomonadati</taxon>
        <taxon>Pseudomonadota</taxon>
        <taxon>Gammaproteobacteria</taxon>
        <taxon>Alteromonadales</taxon>
        <taxon>Pseudoalteromonadaceae</taxon>
        <taxon>Psychrosphaera</taxon>
    </lineage>
</organism>
<dbReference type="Gene3D" id="3.20.20.450">
    <property type="entry name" value="EAL domain"/>
    <property type="match status" value="1"/>
</dbReference>
<dbReference type="PROSITE" id="PS50883">
    <property type="entry name" value="EAL"/>
    <property type="match status" value="1"/>
</dbReference>
<dbReference type="InterPro" id="IPR035919">
    <property type="entry name" value="EAL_sf"/>
</dbReference>
<dbReference type="SMART" id="SM00052">
    <property type="entry name" value="EAL"/>
    <property type="match status" value="1"/>
</dbReference>
<proteinExistence type="predicted"/>
<dbReference type="NCBIfam" id="TIGR00229">
    <property type="entry name" value="sensory_box"/>
    <property type="match status" value="1"/>
</dbReference>
<evidence type="ECO:0000259" key="3">
    <source>
        <dbReference type="PROSITE" id="PS50113"/>
    </source>
</evidence>
<dbReference type="Pfam" id="PF00563">
    <property type="entry name" value="EAL"/>
    <property type="match status" value="1"/>
</dbReference>
<dbReference type="InterPro" id="IPR000160">
    <property type="entry name" value="GGDEF_dom"/>
</dbReference>
<dbReference type="InterPro" id="IPR043128">
    <property type="entry name" value="Rev_trsase/Diguanyl_cyclase"/>
</dbReference>
<gene>
    <name evidence="6" type="ORF">J1N51_13385</name>
</gene>
<evidence type="ECO:0000259" key="4">
    <source>
        <dbReference type="PROSITE" id="PS50883"/>
    </source>
</evidence>
<dbReference type="InterPro" id="IPR035965">
    <property type="entry name" value="PAS-like_dom_sf"/>
</dbReference>
<feature type="transmembrane region" description="Helical" evidence="1">
    <location>
        <begin position="14"/>
        <end position="35"/>
    </location>
</feature>
<dbReference type="CDD" id="cd01948">
    <property type="entry name" value="EAL"/>
    <property type="match status" value="1"/>
</dbReference>
<reference evidence="6" key="1">
    <citation type="submission" date="2021-03" db="EMBL/GenBank/DDBJ databases">
        <title>Description of Psychrosphaera ytuae sp. nov. isolated from deep sea sediment of South China Sea.</title>
        <authorList>
            <person name="Zhang J."/>
            <person name="Xu X.-D."/>
        </authorList>
    </citation>
    <scope>NUCLEOTIDE SEQUENCE</scope>
    <source>
        <strain evidence="6">MTZ26</strain>
    </source>
</reference>
<dbReference type="SUPFAM" id="SSF55785">
    <property type="entry name" value="PYP-like sensor domain (PAS domain)"/>
    <property type="match status" value="1"/>
</dbReference>
<dbReference type="PROSITE" id="PS50887">
    <property type="entry name" value="GGDEF"/>
    <property type="match status" value="1"/>
</dbReference>
<dbReference type="PROSITE" id="PS50113">
    <property type="entry name" value="PAC"/>
    <property type="match status" value="1"/>
</dbReference>
<dbReference type="Gene3D" id="3.30.70.270">
    <property type="match status" value="1"/>
</dbReference>
<dbReference type="Pfam" id="PF13426">
    <property type="entry name" value="PAS_9"/>
    <property type="match status" value="1"/>
</dbReference>
<feature type="domain" description="PAC" evidence="3">
    <location>
        <begin position="462"/>
        <end position="518"/>
    </location>
</feature>
<keyword evidence="1" id="KW-0812">Transmembrane</keyword>
<name>A0A975DAP0_9GAMM</name>
<keyword evidence="1" id="KW-1133">Transmembrane helix</keyword>